<evidence type="ECO:0000256" key="1">
    <source>
        <dbReference type="SAM" id="SignalP"/>
    </source>
</evidence>
<dbReference type="AlphaFoldDB" id="A0A5D0RNM7"/>
<gene>
    <name evidence="2" type="ORF">FVF75_03180</name>
</gene>
<feature type="chain" id="PRO_5023035668" evidence="1">
    <location>
        <begin position="21"/>
        <end position="172"/>
    </location>
</feature>
<evidence type="ECO:0000313" key="3">
    <source>
        <dbReference type="Proteomes" id="UP000322080"/>
    </source>
</evidence>
<feature type="signal peptide" evidence="1">
    <location>
        <begin position="1"/>
        <end position="20"/>
    </location>
</feature>
<sequence length="172" mass="17959">MTPRLIIAATLSALALPAVAAPNETPYALSAAHDDFEAQLARLAQRRDEIGAAAGTAATLMAAHNAAQERLVLPLLGRAETSASGAAGADLPDRAHLEAELLQLHDGDVDLVTALVELYALAEETAEPEVARLAERMIWHQTGDVEVLYPAALLVEAALRARASEAQAVSGN</sequence>
<protein>
    <submittedName>
        <fullName evidence="2">Uncharacterized protein</fullName>
    </submittedName>
</protein>
<keyword evidence="1" id="KW-0732">Signal</keyword>
<name>A0A5D0RNM7_9RHOB</name>
<dbReference type="Proteomes" id="UP000322080">
    <property type="component" value="Unassembled WGS sequence"/>
</dbReference>
<accession>A0A5D0RNM7</accession>
<organism evidence="2 3">
    <name type="scientific">Maritimibacter fusiformis</name>
    <dbReference type="NCBI Taxonomy" id="2603819"/>
    <lineage>
        <taxon>Bacteria</taxon>
        <taxon>Pseudomonadati</taxon>
        <taxon>Pseudomonadota</taxon>
        <taxon>Alphaproteobacteria</taxon>
        <taxon>Rhodobacterales</taxon>
        <taxon>Roseobacteraceae</taxon>
        <taxon>Maritimibacter</taxon>
    </lineage>
</organism>
<reference evidence="2 3" key="1">
    <citation type="submission" date="2019-08" db="EMBL/GenBank/DDBJ databases">
        <title>Identification of a novel species of the genus Boseongicola.</title>
        <authorList>
            <person name="Zhang X.-Q."/>
        </authorList>
    </citation>
    <scope>NUCLEOTIDE SEQUENCE [LARGE SCALE GENOMIC DNA]</scope>
    <source>
        <strain evidence="2 3">HY14</strain>
    </source>
</reference>
<keyword evidence="3" id="KW-1185">Reference proteome</keyword>
<proteinExistence type="predicted"/>
<dbReference type="RefSeq" id="WP_148376287.1">
    <property type="nucleotide sequence ID" value="NZ_VSIY01000003.1"/>
</dbReference>
<evidence type="ECO:0000313" key="2">
    <source>
        <dbReference type="EMBL" id="TYB83197.1"/>
    </source>
</evidence>
<comment type="caution">
    <text evidence="2">The sequence shown here is derived from an EMBL/GenBank/DDBJ whole genome shotgun (WGS) entry which is preliminary data.</text>
</comment>
<dbReference type="EMBL" id="VSIY01000003">
    <property type="protein sequence ID" value="TYB83197.1"/>
    <property type="molecule type" value="Genomic_DNA"/>
</dbReference>